<keyword evidence="2" id="KW-1185">Reference proteome</keyword>
<protein>
    <submittedName>
        <fullName evidence="1">Uncharacterized protein</fullName>
    </submittedName>
</protein>
<proteinExistence type="predicted"/>
<dbReference type="Proteomes" id="UP000545507">
    <property type="component" value="Unassembled WGS sequence"/>
</dbReference>
<accession>A0A7Y8KYM8</accession>
<evidence type="ECO:0000313" key="2">
    <source>
        <dbReference type="Proteomes" id="UP000545507"/>
    </source>
</evidence>
<dbReference type="EMBL" id="VYGV01000015">
    <property type="protein sequence ID" value="NWF46782.1"/>
    <property type="molecule type" value="Genomic_DNA"/>
</dbReference>
<gene>
    <name evidence="1" type="ORF">F3K02_16205</name>
</gene>
<evidence type="ECO:0000313" key="1">
    <source>
        <dbReference type="EMBL" id="NWF46782.1"/>
    </source>
</evidence>
<organism evidence="1 2">
    <name type="scientific">Hydrogenophaga aromaticivorans</name>
    <dbReference type="NCBI Taxonomy" id="2610898"/>
    <lineage>
        <taxon>Bacteria</taxon>
        <taxon>Pseudomonadati</taxon>
        <taxon>Pseudomonadota</taxon>
        <taxon>Betaproteobacteria</taxon>
        <taxon>Burkholderiales</taxon>
        <taxon>Comamonadaceae</taxon>
        <taxon>Hydrogenophaga</taxon>
    </lineage>
</organism>
<comment type="caution">
    <text evidence="1">The sequence shown here is derived from an EMBL/GenBank/DDBJ whole genome shotgun (WGS) entry which is preliminary data.</text>
</comment>
<sequence>MKTLRGRGGVVLYLDFDGVLHHEDVWWHPRRGAYVNTPGYQLFEHMPLLENVLTSFPDVRIVLSTSWVRVRRYSRAVKRLSPGLQVRVIGATFHTRMNRNDFEALPRGVQILSDVARRKPIHWVALDDDAEGWVPEYRDHLIHCDSVLGLSAPGVLDALKARLLHFQLASTNRA</sequence>
<dbReference type="AlphaFoldDB" id="A0A7Y8KYM8"/>
<dbReference type="Pfam" id="PF18143">
    <property type="entry name" value="HAD_SAK_2"/>
    <property type="match status" value="1"/>
</dbReference>
<dbReference type="RefSeq" id="WP_177136795.1">
    <property type="nucleotide sequence ID" value="NZ_VYGV01000015.1"/>
</dbReference>
<name>A0A7Y8KYM8_9BURK</name>
<reference evidence="1 2" key="1">
    <citation type="submission" date="2019-09" db="EMBL/GenBank/DDBJ databases">
        <title>Hydrogenophaga aromatica sp. nov., isolated from a para-xylene-degrading enrichment culture.</title>
        <authorList>
            <person name="Tancsics A."/>
            <person name="Banerjee S."/>
        </authorList>
    </citation>
    <scope>NUCLEOTIDE SEQUENCE [LARGE SCALE GENOMIC DNA]</scope>
    <source>
        <strain evidence="1 2">D2P1</strain>
    </source>
</reference>